<evidence type="ECO:0000313" key="2">
    <source>
        <dbReference type="Proteomes" id="UP001500767"/>
    </source>
</evidence>
<name>A0ABP6XRP4_9ACTN</name>
<accession>A0ABP6XRP4</accession>
<gene>
    <name evidence="1" type="ORF">GCM10022197_28440</name>
</gene>
<dbReference type="Proteomes" id="UP001500767">
    <property type="component" value="Unassembled WGS sequence"/>
</dbReference>
<sequence length="90" mass="9988">MGSHSGTPEPGRDRVPVADVLPGLELHPLEQNETAIEAFVLIKLLDAEGHASWSYRTTNALNREELLGALVVQVAVLKKELRDEWDDDED</sequence>
<evidence type="ECO:0000313" key="1">
    <source>
        <dbReference type="EMBL" id="GAA3570344.1"/>
    </source>
</evidence>
<keyword evidence="2" id="KW-1185">Reference proteome</keyword>
<dbReference type="EMBL" id="BAAAYR010000004">
    <property type="protein sequence ID" value="GAA3570344.1"/>
    <property type="molecule type" value="Genomic_DNA"/>
</dbReference>
<proteinExistence type="predicted"/>
<comment type="caution">
    <text evidence="1">The sequence shown here is derived from an EMBL/GenBank/DDBJ whole genome shotgun (WGS) entry which is preliminary data.</text>
</comment>
<organism evidence="1 2">
    <name type="scientific">Microlunatus spumicola</name>
    <dbReference type="NCBI Taxonomy" id="81499"/>
    <lineage>
        <taxon>Bacteria</taxon>
        <taxon>Bacillati</taxon>
        <taxon>Actinomycetota</taxon>
        <taxon>Actinomycetes</taxon>
        <taxon>Propionibacteriales</taxon>
        <taxon>Propionibacteriaceae</taxon>
        <taxon>Microlunatus</taxon>
    </lineage>
</organism>
<reference evidence="2" key="1">
    <citation type="journal article" date="2019" name="Int. J. Syst. Evol. Microbiol.">
        <title>The Global Catalogue of Microorganisms (GCM) 10K type strain sequencing project: providing services to taxonomists for standard genome sequencing and annotation.</title>
        <authorList>
            <consortium name="The Broad Institute Genomics Platform"/>
            <consortium name="The Broad Institute Genome Sequencing Center for Infectious Disease"/>
            <person name="Wu L."/>
            <person name="Ma J."/>
        </authorList>
    </citation>
    <scope>NUCLEOTIDE SEQUENCE [LARGE SCALE GENOMIC DNA]</scope>
    <source>
        <strain evidence="2">JCM 16540</strain>
    </source>
</reference>
<protein>
    <submittedName>
        <fullName evidence="1">Uncharacterized protein</fullName>
    </submittedName>
</protein>